<keyword evidence="1" id="KW-0812">Transmembrane</keyword>
<protein>
    <submittedName>
        <fullName evidence="2">Uncharacterized protein</fullName>
    </submittedName>
</protein>
<gene>
    <name evidence="2" type="ORF">IV67_GL001751</name>
</gene>
<keyword evidence="1" id="KW-0472">Membrane</keyword>
<dbReference type="EMBL" id="JQCD01000021">
    <property type="protein sequence ID" value="KRN77393.1"/>
    <property type="molecule type" value="Genomic_DNA"/>
</dbReference>
<keyword evidence="1" id="KW-1133">Transmembrane helix</keyword>
<feature type="transmembrane region" description="Helical" evidence="1">
    <location>
        <begin position="67"/>
        <end position="84"/>
    </location>
</feature>
<dbReference type="PANTHER" id="PTHR35813:SF1">
    <property type="entry name" value="INNER MEMBRANE PROTEIN YBAN"/>
    <property type="match status" value="1"/>
</dbReference>
<dbReference type="GO" id="GO:0005886">
    <property type="term" value="C:plasma membrane"/>
    <property type="evidence" value="ECO:0007669"/>
    <property type="project" value="TreeGrafter"/>
</dbReference>
<dbReference type="AlphaFoldDB" id="A0A0R2JJK1"/>
<accession>A0A0R2JJK1</accession>
<evidence type="ECO:0000313" key="2">
    <source>
        <dbReference type="EMBL" id="KRN77393.1"/>
    </source>
</evidence>
<sequence length="141" mass="16306">MLLGLILFSIGTVAIWIPGLPTTGFYFFAALCFAKSSPRLHAWLLANKYYQRYVEEGVYQRKLSQKQRIGIYIMSAAFMAIPFFTVPKLWLRLTLIACSAAQIISMEGFYRGYLFNNWFRDHKPVAQVEEFESSQDALEQE</sequence>
<organism evidence="2 3">
    <name type="scientific">Weissella minor</name>
    <dbReference type="NCBI Taxonomy" id="1620"/>
    <lineage>
        <taxon>Bacteria</taxon>
        <taxon>Bacillati</taxon>
        <taxon>Bacillota</taxon>
        <taxon>Bacilli</taxon>
        <taxon>Lactobacillales</taxon>
        <taxon>Lactobacillaceae</taxon>
        <taxon>Weissella</taxon>
    </lineage>
</organism>
<reference evidence="2 3" key="1">
    <citation type="journal article" date="2015" name="Genome Announc.">
        <title>Expanding the biotechnology potential of lactobacilli through comparative genomics of 213 strains and associated genera.</title>
        <authorList>
            <person name="Sun Z."/>
            <person name="Harris H.M."/>
            <person name="McCann A."/>
            <person name="Guo C."/>
            <person name="Argimon S."/>
            <person name="Zhang W."/>
            <person name="Yang X."/>
            <person name="Jeffery I.B."/>
            <person name="Cooney J.C."/>
            <person name="Kagawa T.F."/>
            <person name="Liu W."/>
            <person name="Song Y."/>
            <person name="Salvetti E."/>
            <person name="Wrobel A."/>
            <person name="Rasinkangas P."/>
            <person name="Parkhill J."/>
            <person name="Rea M.C."/>
            <person name="O'Sullivan O."/>
            <person name="Ritari J."/>
            <person name="Douillard F.P."/>
            <person name="Paul Ross R."/>
            <person name="Yang R."/>
            <person name="Briner A.E."/>
            <person name="Felis G.E."/>
            <person name="de Vos W.M."/>
            <person name="Barrangou R."/>
            <person name="Klaenhammer T.R."/>
            <person name="Caufield P.W."/>
            <person name="Cui Y."/>
            <person name="Zhang H."/>
            <person name="O'Toole P.W."/>
        </authorList>
    </citation>
    <scope>NUCLEOTIDE SEQUENCE [LARGE SCALE GENOMIC DNA]</scope>
    <source>
        <strain evidence="2 3">DSM 20014</strain>
    </source>
</reference>
<evidence type="ECO:0000313" key="3">
    <source>
        <dbReference type="Proteomes" id="UP000051673"/>
    </source>
</evidence>
<dbReference type="STRING" id="1620.IV67_GL001751"/>
<keyword evidence="3" id="KW-1185">Reference proteome</keyword>
<dbReference type="Proteomes" id="UP000051673">
    <property type="component" value="Unassembled WGS sequence"/>
</dbReference>
<evidence type="ECO:0000256" key="1">
    <source>
        <dbReference type="SAM" id="Phobius"/>
    </source>
</evidence>
<proteinExistence type="predicted"/>
<comment type="caution">
    <text evidence="2">The sequence shown here is derived from an EMBL/GenBank/DDBJ whole genome shotgun (WGS) entry which is preliminary data.</text>
</comment>
<dbReference type="PATRIC" id="fig|1620.3.peg.1787"/>
<dbReference type="InterPro" id="IPR007401">
    <property type="entry name" value="DUF454"/>
</dbReference>
<dbReference type="PANTHER" id="PTHR35813">
    <property type="entry name" value="INNER MEMBRANE PROTEIN YBAN"/>
    <property type="match status" value="1"/>
</dbReference>
<name>A0A0R2JJK1_9LACO</name>
<dbReference type="Pfam" id="PF04304">
    <property type="entry name" value="DUF454"/>
    <property type="match status" value="1"/>
</dbReference>